<evidence type="ECO:0000259" key="4">
    <source>
        <dbReference type="Pfam" id="PF25989"/>
    </source>
</evidence>
<evidence type="ECO:0000256" key="2">
    <source>
        <dbReference type="SAM" id="Coils"/>
    </source>
</evidence>
<dbReference type="Gene3D" id="2.40.50.100">
    <property type="match status" value="1"/>
</dbReference>
<dbReference type="Pfam" id="PF25989">
    <property type="entry name" value="YknX_C"/>
    <property type="match status" value="1"/>
</dbReference>
<comment type="caution">
    <text evidence="5">The sequence shown here is derived from an EMBL/GenBank/DDBJ whole genome shotgun (WGS) entry which is preliminary data.</text>
</comment>
<evidence type="ECO:0000313" key="6">
    <source>
        <dbReference type="Proteomes" id="UP000245380"/>
    </source>
</evidence>
<dbReference type="NCBIfam" id="TIGR01730">
    <property type="entry name" value="RND_mfp"/>
    <property type="match status" value="1"/>
</dbReference>
<feature type="coiled-coil region" evidence="2">
    <location>
        <begin position="208"/>
        <end position="365"/>
    </location>
</feature>
<dbReference type="Gene3D" id="2.40.30.170">
    <property type="match status" value="1"/>
</dbReference>
<dbReference type="GO" id="GO:0015562">
    <property type="term" value="F:efflux transmembrane transporter activity"/>
    <property type="evidence" value="ECO:0007669"/>
    <property type="project" value="TreeGrafter"/>
</dbReference>
<dbReference type="PANTHER" id="PTHR30469:SF15">
    <property type="entry name" value="HLYD FAMILY OF SECRETION PROTEINS"/>
    <property type="match status" value="1"/>
</dbReference>
<organism evidence="5 6">
    <name type="scientific">Sulfoacidibacillus thermotolerans</name>
    <name type="common">Acidibacillus sulfuroxidans</name>
    <dbReference type="NCBI Taxonomy" id="1765684"/>
    <lineage>
        <taxon>Bacteria</taxon>
        <taxon>Bacillati</taxon>
        <taxon>Bacillota</taxon>
        <taxon>Bacilli</taxon>
        <taxon>Bacillales</taxon>
        <taxon>Alicyclobacillaceae</taxon>
        <taxon>Sulfoacidibacillus</taxon>
    </lineage>
</organism>
<dbReference type="Proteomes" id="UP000245380">
    <property type="component" value="Unassembled WGS sequence"/>
</dbReference>
<dbReference type="InterPro" id="IPR006143">
    <property type="entry name" value="RND_pump_MFP"/>
</dbReference>
<dbReference type="GO" id="GO:1990281">
    <property type="term" value="C:efflux pump complex"/>
    <property type="evidence" value="ECO:0007669"/>
    <property type="project" value="TreeGrafter"/>
</dbReference>
<dbReference type="AlphaFoldDB" id="A0A2U3D7N9"/>
<dbReference type="OrthoDB" id="9813047at2"/>
<reference evidence="5 6" key="1">
    <citation type="submission" date="2016-11" db="EMBL/GenBank/DDBJ databases">
        <title>Comparative genomics of Acidibacillus ferroxidans species.</title>
        <authorList>
            <person name="Oliveira G."/>
            <person name="Nunes G."/>
            <person name="Oliveira R."/>
            <person name="Araujo F."/>
            <person name="Salim A."/>
            <person name="Scholte L."/>
            <person name="Morais D."/>
            <person name="Nancucheo I."/>
            <person name="Johnson D.B."/>
            <person name="Grail B."/>
            <person name="Bittencourt J."/>
            <person name="Valadares R."/>
        </authorList>
    </citation>
    <scope>NUCLEOTIDE SEQUENCE [LARGE SCALE GENOMIC DNA]</scope>
    <source>
        <strain evidence="5 6">Y002</strain>
    </source>
</reference>
<name>A0A2U3D7N9_SULT2</name>
<dbReference type="PANTHER" id="PTHR30469">
    <property type="entry name" value="MULTIDRUG RESISTANCE PROTEIN MDTA"/>
    <property type="match status" value="1"/>
</dbReference>
<feature type="domain" description="CusB-like beta-barrel" evidence="3">
    <location>
        <begin position="455"/>
        <end position="523"/>
    </location>
</feature>
<feature type="domain" description="YknX-like C-terminal permuted SH3-like" evidence="4">
    <location>
        <begin position="534"/>
        <end position="602"/>
    </location>
</feature>
<accession>A0A2U3D7N9</accession>
<dbReference type="RefSeq" id="WP_109430946.1">
    <property type="nucleotide sequence ID" value="NZ_MPDK01000015.1"/>
</dbReference>
<evidence type="ECO:0000313" key="5">
    <source>
        <dbReference type="EMBL" id="PWI57306.1"/>
    </source>
</evidence>
<comment type="similarity">
    <text evidence="1">Belongs to the membrane fusion protein (MFP) (TC 8.A.1) family.</text>
</comment>
<dbReference type="EMBL" id="MPDK01000015">
    <property type="protein sequence ID" value="PWI57306.1"/>
    <property type="molecule type" value="Genomic_DNA"/>
</dbReference>
<proteinExistence type="inferred from homology"/>
<evidence type="ECO:0000256" key="1">
    <source>
        <dbReference type="ARBA" id="ARBA00009477"/>
    </source>
</evidence>
<sequence>MKEHIYVKKLIPTLVLTTMVGSLLAGCGTVRNSQNTALPPLPVSVETVGLSPLSSQNTYLGQVTPYIQTSVSPALAGVLSTVDVRPGQVVTRGQVLATVNTSELQAQLAQAEANAGVSQAELTSAMESNSHSLAQAAASIKTAQANLAQVQTSVQNAITQNLQAVNTQTTQYQDAVQQMQSTLAADAKAVALAQQQLQSAQVNQQNVIAQAQSQYQTAIANLNAVKTQLASALATDQANVATATQQVQIASTTLNQAEETNHLLTDPAVLQAQSQYDQAETALQNAENALQQEEASSALQQAQASYDAAKANLQAAQDNQPIAIAQAQLAQAKQALTSAEQSKSLSVAKSQLAQAKAALQAAQASAASSIAASQAQLQQAKVSYATLLDNPQLQVNQAQLQASEAGVQVIQAQIQNGQILSPLSGYVQAVNAQVGQGVGPTSNFVTIASMNPEMVTVDVPEFDIHKLQVGTPMLVTVPSFNEVLHGHVLAIHPELSTNTLAYPVDITVSGGKAPLLPGLEVQAIEASSTAHLGIMVPADAVLSLQSGANEVFTVDHGIAHAQIVQIGAMTQNEYQITSGLRLGQELVVQGQNLLSPGNRVTVVSINGKSVNPLLQQSAADSKRHAHKKGSSS</sequence>
<dbReference type="Gene3D" id="2.40.420.20">
    <property type="match status" value="1"/>
</dbReference>
<dbReference type="SUPFAM" id="SSF111369">
    <property type="entry name" value="HlyD-like secretion proteins"/>
    <property type="match status" value="1"/>
</dbReference>
<keyword evidence="2" id="KW-0175">Coiled coil</keyword>
<protein>
    <submittedName>
        <fullName evidence="5">Uncharacterized protein</fullName>
    </submittedName>
</protein>
<gene>
    <name evidence="5" type="ORF">BM613_09425</name>
</gene>
<dbReference type="Pfam" id="PF25954">
    <property type="entry name" value="Beta-barrel_RND_2"/>
    <property type="match status" value="1"/>
</dbReference>
<dbReference type="InterPro" id="IPR058792">
    <property type="entry name" value="Beta-barrel_RND_2"/>
</dbReference>
<keyword evidence="6" id="KW-1185">Reference proteome</keyword>
<evidence type="ECO:0000259" key="3">
    <source>
        <dbReference type="Pfam" id="PF25954"/>
    </source>
</evidence>
<dbReference type="InterPro" id="IPR058637">
    <property type="entry name" value="YknX-like_C"/>
</dbReference>
<dbReference type="PROSITE" id="PS51257">
    <property type="entry name" value="PROKAR_LIPOPROTEIN"/>
    <property type="match status" value="1"/>
</dbReference>